<keyword evidence="2" id="KW-1133">Transmembrane helix</keyword>
<sequence>MLIIYLINVQYLITMTTLAFFTTDVLLVLIISVLVTIVVATVFWLRLKAVINYSFKWKELEIMLNKLNVQFKEIQDEVAVLKINIDKGQDDKHEFQKKLLALEARLKALEDESSSLPGEKNDDKQDIVVEYYMGNSDS</sequence>
<keyword evidence="2" id="KW-0812">Transmembrane</keyword>
<dbReference type="AlphaFoldDB" id="A0A399T989"/>
<name>A0A399T989_9BACT</name>
<feature type="coiled-coil region" evidence="1">
    <location>
        <begin position="57"/>
        <end position="112"/>
    </location>
</feature>
<reference evidence="3 4" key="1">
    <citation type="submission" date="2018-08" db="EMBL/GenBank/DDBJ databases">
        <title>Pallidiluteibacterium maritimus gen. nov., sp. nov., isolated from coastal sediment.</title>
        <authorList>
            <person name="Zhou L.Y."/>
        </authorList>
    </citation>
    <scope>NUCLEOTIDE SEQUENCE [LARGE SCALE GENOMIC DNA]</scope>
    <source>
        <strain evidence="3 4">XSD2</strain>
    </source>
</reference>
<evidence type="ECO:0000256" key="1">
    <source>
        <dbReference type="SAM" id="Coils"/>
    </source>
</evidence>
<feature type="transmembrane region" description="Helical" evidence="2">
    <location>
        <begin position="25"/>
        <end position="47"/>
    </location>
</feature>
<accession>A0A399T989</accession>
<comment type="caution">
    <text evidence="3">The sequence shown here is derived from an EMBL/GenBank/DDBJ whole genome shotgun (WGS) entry which is preliminary data.</text>
</comment>
<dbReference type="EMBL" id="QWGR01000001">
    <property type="protein sequence ID" value="RIJ50503.1"/>
    <property type="molecule type" value="Genomic_DNA"/>
</dbReference>
<evidence type="ECO:0000256" key="2">
    <source>
        <dbReference type="SAM" id="Phobius"/>
    </source>
</evidence>
<dbReference type="Proteomes" id="UP000265926">
    <property type="component" value="Unassembled WGS sequence"/>
</dbReference>
<gene>
    <name evidence="3" type="ORF">D1614_00780</name>
</gene>
<proteinExistence type="predicted"/>
<dbReference type="RefSeq" id="WP_119435973.1">
    <property type="nucleotide sequence ID" value="NZ_QWGR01000001.1"/>
</dbReference>
<keyword evidence="1" id="KW-0175">Coiled coil</keyword>
<evidence type="ECO:0000313" key="3">
    <source>
        <dbReference type="EMBL" id="RIJ50503.1"/>
    </source>
</evidence>
<evidence type="ECO:0000313" key="4">
    <source>
        <dbReference type="Proteomes" id="UP000265926"/>
    </source>
</evidence>
<keyword evidence="4" id="KW-1185">Reference proteome</keyword>
<organism evidence="3 4">
    <name type="scientific">Maribellus luteus</name>
    <dbReference type="NCBI Taxonomy" id="2305463"/>
    <lineage>
        <taxon>Bacteria</taxon>
        <taxon>Pseudomonadati</taxon>
        <taxon>Bacteroidota</taxon>
        <taxon>Bacteroidia</taxon>
        <taxon>Marinilabiliales</taxon>
        <taxon>Prolixibacteraceae</taxon>
        <taxon>Maribellus</taxon>
    </lineage>
</organism>
<protein>
    <submittedName>
        <fullName evidence="3">Uncharacterized protein</fullName>
    </submittedName>
</protein>
<keyword evidence="2" id="KW-0472">Membrane</keyword>